<dbReference type="AlphaFoldDB" id="A0A7J4IY97"/>
<proteinExistence type="predicted"/>
<dbReference type="InterPro" id="IPR027417">
    <property type="entry name" value="P-loop_NTPase"/>
</dbReference>
<reference evidence="5" key="2">
    <citation type="submission" date="2021-03" db="EMBL/GenBank/DDBJ databases">
        <authorList>
            <person name="Jaffe A."/>
        </authorList>
    </citation>
    <scope>NUCLEOTIDE SEQUENCE</scope>
    <source>
        <strain evidence="5">RIFCSPHIGHO2_01_FULL_GW2011_AR10_43_9</strain>
    </source>
</reference>
<accession>A0A7J4IY97</accession>
<protein>
    <submittedName>
        <fullName evidence="4">AAA family ATPase</fullName>
    </submittedName>
</protein>
<dbReference type="Proteomes" id="UP000683213">
    <property type="component" value="Unassembled WGS sequence"/>
</dbReference>
<keyword evidence="2" id="KW-0067">ATP-binding</keyword>
<evidence type="ECO:0000259" key="3">
    <source>
        <dbReference type="PROSITE" id="PS51146"/>
    </source>
</evidence>
<dbReference type="EMBL" id="DUFG01000006">
    <property type="protein sequence ID" value="HIH07936.1"/>
    <property type="molecule type" value="Genomic_DNA"/>
</dbReference>
<name>A0A7J4IY97_9ARCH</name>
<gene>
    <name evidence="4" type="ORF">HA237_01050</name>
    <name evidence="5" type="ORF">J4224_00030</name>
</gene>
<evidence type="ECO:0000313" key="6">
    <source>
        <dbReference type="Proteomes" id="UP000577419"/>
    </source>
</evidence>
<feature type="domain" description="KaiC" evidence="3">
    <location>
        <begin position="12"/>
        <end position="235"/>
    </location>
</feature>
<dbReference type="Proteomes" id="UP000577419">
    <property type="component" value="Unassembled WGS sequence"/>
</dbReference>
<sequence length="235" mass="26296">MAEKEMTRSEVKRCRSGIEGLDEIIDGGIPEGNLVVLSGDPGSGKTVFCWQFIYSGATQFNQNGVYISLEEPEKTIVEGAREFGFDFQKLINSGKLKIITIELYDFERLKNMIEDTVKSIDAKRVIIDPGVIFRLFFDRELDARKRIVSLGKMLKSIGCTSIITNEISLGKASSLFGLEEYVADGVILLYHTKIKDRFVRSIAVLKMRNTKISEQLKPIKISGSGIKVLSKGEIF</sequence>
<evidence type="ECO:0000256" key="1">
    <source>
        <dbReference type="ARBA" id="ARBA00022741"/>
    </source>
</evidence>
<dbReference type="SUPFAM" id="SSF52540">
    <property type="entry name" value="P-loop containing nucleoside triphosphate hydrolases"/>
    <property type="match status" value="1"/>
</dbReference>
<evidence type="ECO:0000313" key="5">
    <source>
        <dbReference type="EMBL" id="MBS3058799.1"/>
    </source>
</evidence>
<keyword evidence="1" id="KW-0547">Nucleotide-binding</keyword>
<dbReference type="EMBL" id="JAGVWF010000001">
    <property type="protein sequence ID" value="MBS3058799.1"/>
    <property type="molecule type" value="Genomic_DNA"/>
</dbReference>
<reference evidence="4" key="1">
    <citation type="journal article" date="2020" name="bioRxiv">
        <title>A rank-normalized archaeal taxonomy based on genome phylogeny resolves widespread incomplete and uneven classifications.</title>
        <authorList>
            <person name="Rinke C."/>
            <person name="Chuvochina M."/>
            <person name="Mussig A.J."/>
            <person name="Chaumeil P.-A."/>
            <person name="Waite D.W."/>
            <person name="Whitman W.B."/>
            <person name="Parks D.H."/>
            <person name="Hugenholtz P."/>
        </authorList>
    </citation>
    <scope>NUCLEOTIDE SEQUENCE</scope>
    <source>
        <strain evidence="4">UBA10011</strain>
    </source>
</reference>
<dbReference type="PANTHER" id="PTHR43637">
    <property type="entry name" value="UPF0273 PROTEIN TM_0370"/>
    <property type="match status" value="1"/>
</dbReference>
<comment type="caution">
    <text evidence="4">The sequence shown here is derived from an EMBL/GenBank/DDBJ whole genome shotgun (WGS) entry which is preliminary data.</text>
</comment>
<evidence type="ECO:0000256" key="2">
    <source>
        <dbReference type="ARBA" id="ARBA00022840"/>
    </source>
</evidence>
<dbReference type="PROSITE" id="PS51146">
    <property type="entry name" value="KAIC"/>
    <property type="match status" value="1"/>
</dbReference>
<reference evidence="5" key="3">
    <citation type="submission" date="2021-05" db="EMBL/GenBank/DDBJ databases">
        <title>Protein family content uncovers lineage relationships and bacterial pathway maintenance mechanisms in DPANN archaea.</title>
        <authorList>
            <person name="Castelle C.J."/>
            <person name="Meheust R."/>
            <person name="Jaffe A.L."/>
            <person name="Seitz K."/>
            <person name="Gong X."/>
            <person name="Baker B.J."/>
            <person name="Banfield J.F."/>
        </authorList>
    </citation>
    <scope>NUCLEOTIDE SEQUENCE</scope>
    <source>
        <strain evidence="5">RIFCSPHIGHO2_01_FULL_GW2011_AR10_43_9</strain>
    </source>
</reference>
<evidence type="ECO:0000313" key="4">
    <source>
        <dbReference type="EMBL" id="HIH07936.1"/>
    </source>
</evidence>
<dbReference type="Pfam" id="PF06745">
    <property type="entry name" value="ATPase"/>
    <property type="match status" value="1"/>
</dbReference>
<dbReference type="InterPro" id="IPR010624">
    <property type="entry name" value="KaiC_dom"/>
</dbReference>
<dbReference type="PANTHER" id="PTHR43637:SF1">
    <property type="entry name" value="UPF0273 PROTEIN TM_0370"/>
    <property type="match status" value="1"/>
</dbReference>
<dbReference type="PRINTS" id="PR01874">
    <property type="entry name" value="DNAREPAIRADA"/>
</dbReference>
<dbReference type="Gene3D" id="3.40.50.300">
    <property type="entry name" value="P-loop containing nucleotide triphosphate hydrolases"/>
    <property type="match status" value="1"/>
</dbReference>
<dbReference type="InterPro" id="IPR014774">
    <property type="entry name" value="KaiC-like_dom"/>
</dbReference>
<dbReference type="GO" id="GO:0005524">
    <property type="term" value="F:ATP binding"/>
    <property type="evidence" value="ECO:0007669"/>
    <property type="project" value="UniProtKB-KW"/>
</dbReference>
<organism evidence="4 6">
    <name type="scientific">Candidatus Iainarchaeum sp</name>
    <dbReference type="NCBI Taxonomy" id="3101447"/>
    <lineage>
        <taxon>Archaea</taxon>
        <taxon>Candidatus Iainarchaeota</taxon>
        <taxon>Candidatus Iainarchaeia</taxon>
        <taxon>Candidatus Iainarchaeales</taxon>
        <taxon>Candidatus Iainarchaeaceae</taxon>
        <taxon>Candidatus Iainarchaeum</taxon>
    </lineage>
</organism>